<dbReference type="InterPro" id="IPR013783">
    <property type="entry name" value="Ig-like_fold"/>
</dbReference>
<gene>
    <name evidence="5" type="ORF">SH580_19330</name>
</gene>
<dbReference type="InterPro" id="IPR051913">
    <property type="entry name" value="GH2_Domain-Containing"/>
</dbReference>
<evidence type="ECO:0000256" key="3">
    <source>
        <dbReference type="ARBA" id="ARBA00023295"/>
    </source>
</evidence>
<sequence length="1882" mass="211581">MRNIEFTRYFWLTILLSYILPVSAAEIEFHYDSPEQISAVREYYETQPEQWFESEIKAGGAGSFKTAERGRGFHERFTEDWPEGVLTLWVYDDYFDVIDSWNWHHVNFDLGREVDGEMKHFRCEIRRYRDGWRADLNDPSTDIRFYPVPDGPNHPGWTRFDIVNPSGAGAQPFTIYIDGHKAFTTAGAFDTIKAVSTDWLPYIDEFSYSSQASDFRPNPVRSILPDNPYALVCLEPGENLEVPLSLNPQGASGPGGQLRVRLEDGRGETVATNQVAIDWKQLTKNSVIVDLSSPPRSGYFWLETQFQATEDSPVELTRRKINVQFLAPELSEAASESLDLFRRAWDFMPVGQIEGKNMNDIRSTVPAAELLVAPSSPPQDWSDAYSLVGPWINTVDYFNLRFPCHAGWYRQEVAVPADWEGQRIMLEIEGPESRATVFVDGQRVGEIEQPGGYLDLSAGAIPGQTFDLSIYVVADPNAGYYRLGREYLGEVVQVPASLYRRGLSGDVILFPQPKGARVDDVAIMTSVKSDTLTANFELSGLTPGKSYRLKAAATDAGIVAQALPETDFVAESETQTVVLSAEWKEPILWDLNKPYLYDLSAVLLDLKGQPIDYMEPERFGFREITADGPDLTLNGRPITLFRTGGHIGDAPAHSQWCEKYGFDAFGYGYGNRSARILDEAGKTFTGEYQRSQIATLVALDYAKSGQTDVPEFWQGVQSMVEYQIKGSRNSPGKFFHYGPLGGGRNGNGGMYNPLFQNGTWVNERRGNEVSMRGLDAGRRIKEMIHQIDPSRLVTAQDSGSLNDTMHITEYAGFQPIQEFIERTEYWRQFGTKPFLISEQAAPMFPNWTDALAQGKGWRGVPCFAEWTSIAYGDQAFERTELDEEYLNLLEQEVARKRAKLAETTSDPLEFAMKLKKIRMEMNSFFYMDRDEVLHNILWKDRMRDQIFHWRLNNLGMLGFWFSNFGPTMDDCYLEFQRPVTGFLAGTEQQPTLQTHIFSPEESLQRSAVLLNNSAEAAPLTCKWSVELNGVIVAHGERAETVPPGGKVFVPIEAVMPASTVDQSGYISVDFIENGELIRSDRTAISLVVPRTFTNRAKVALVDPEGDTAMALRSVGVDFQVLNFDEDFFAFDTIIFGRRAFDYEYALLPEGLDLGALTRQGKRILIMEQSEDALRERFKLRTEYLSPRHVYGRIGGHPVLDGLSDSLLTNWRGAASLTDGYEVSRQRGRIGEHGEFGNGGTWLYRWNDGELHHRPMKWGNTHNVATVTIMKPDTGGFRSLIDCGYGANFAAAWELDTEGSRIVFNQLDVSGRTEADPAAERYLQNLVGYVAEMTPPVLKQAVYLGGDAMAEELRMIDVPMARISAPADADPEKHILILGDASIEELQAWKDAIAQFAAAGGSIFSLPRSEADFAAKWTPFEVTAAMQTVNHTVVGKPSQAVLAGIGNSDLYWKGNIDVVSIREIQSDADQWILDTGVLAEVDYGQGRYVFCQIVPGMFGDISLDHWLKPSKYGTERMLRTLLSNTGVAMNAPRLLEQPKAKEELDRKISLVGEWMVCPAGLDDTVCPDERDADWRPIELPGDPQLSYPEWKGTAGAFWFRRELNLEAPLTSEETFRLEIGRISGADTVYINGDQAAFTNSETNVNSVSTIARDYRIPAKLLNQGVNQIAIHVEYESNAALGMKGSTAAIYTPMELKIYRTKSESSMPDPIELASHSEWWGHPVDSVDEPWNHQIRQRVAVPGMIQPQRAEWSQLTGYFWYWYQFELDEPLPDNAEPVLMLGAVDDEDTTYINNVKIGHTGKDTNPDDYWAAPRAYPIPKEILKVGKNIIQIQLNDFNIGGGISKGPVQIVFEDPEVRLRRQLDERPYLHLVDRTDDAYWHHGF</sequence>
<dbReference type="Proteomes" id="UP001324993">
    <property type="component" value="Chromosome"/>
</dbReference>
<evidence type="ECO:0000259" key="4">
    <source>
        <dbReference type="Pfam" id="PF00703"/>
    </source>
</evidence>
<dbReference type="InterPro" id="IPR036156">
    <property type="entry name" value="Beta-gal/glucu_dom_sf"/>
</dbReference>
<dbReference type="InterPro" id="IPR017853">
    <property type="entry name" value="GH"/>
</dbReference>
<dbReference type="Gene3D" id="3.20.20.80">
    <property type="entry name" value="Glycosidases"/>
    <property type="match status" value="1"/>
</dbReference>
<comment type="similarity">
    <text evidence="1">Belongs to the glycosyl hydrolase 2 family.</text>
</comment>
<accession>A0ABZ0RJY4</accession>
<dbReference type="Gene3D" id="2.60.40.10">
    <property type="entry name" value="Immunoglobulins"/>
    <property type="match status" value="1"/>
</dbReference>
<proteinExistence type="inferred from homology"/>
<dbReference type="Gene3D" id="2.60.120.260">
    <property type="entry name" value="Galactose-binding domain-like"/>
    <property type="match status" value="3"/>
</dbReference>
<organism evidence="5 6">
    <name type="scientific">Coraliomargarita algicola</name>
    <dbReference type="NCBI Taxonomy" id="3092156"/>
    <lineage>
        <taxon>Bacteria</taxon>
        <taxon>Pseudomonadati</taxon>
        <taxon>Verrucomicrobiota</taxon>
        <taxon>Opitutia</taxon>
        <taxon>Puniceicoccales</taxon>
        <taxon>Coraliomargaritaceae</taxon>
        <taxon>Coraliomargarita</taxon>
    </lineage>
</organism>
<keyword evidence="3" id="KW-0326">Glycosidase</keyword>
<evidence type="ECO:0000313" key="6">
    <source>
        <dbReference type="Proteomes" id="UP001324993"/>
    </source>
</evidence>
<dbReference type="Pfam" id="PF00703">
    <property type="entry name" value="Glyco_hydro_2"/>
    <property type="match status" value="1"/>
</dbReference>
<dbReference type="EMBL" id="CP138858">
    <property type="protein sequence ID" value="WPJ95574.1"/>
    <property type="molecule type" value="Genomic_DNA"/>
</dbReference>
<evidence type="ECO:0000313" key="5">
    <source>
        <dbReference type="EMBL" id="WPJ95574.1"/>
    </source>
</evidence>
<keyword evidence="2" id="KW-0378">Hydrolase</keyword>
<evidence type="ECO:0000256" key="2">
    <source>
        <dbReference type="ARBA" id="ARBA00022801"/>
    </source>
</evidence>
<dbReference type="SUPFAM" id="SSF49303">
    <property type="entry name" value="beta-Galactosidase/glucuronidase domain"/>
    <property type="match status" value="1"/>
</dbReference>
<protein>
    <recommendedName>
        <fullName evidence="4">Glycoside hydrolase family 2 immunoglobulin-like beta-sandwich domain-containing protein</fullName>
    </recommendedName>
</protein>
<dbReference type="SUPFAM" id="SSF51445">
    <property type="entry name" value="(Trans)glycosidases"/>
    <property type="match status" value="1"/>
</dbReference>
<evidence type="ECO:0000256" key="1">
    <source>
        <dbReference type="ARBA" id="ARBA00007401"/>
    </source>
</evidence>
<dbReference type="RefSeq" id="WP_319832453.1">
    <property type="nucleotide sequence ID" value="NZ_CP138858.1"/>
</dbReference>
<dbReference type="SUPFAM" id="SSF49785">
    <property type="entry name" value="Galactose-binding domain-like"/>
    <property type="match status" value="3"/>
</dbReference>
<feature type="domain" description="Glycoside hydrolase family 2 immunoglobulin-like beta-sandwich" evidence="4">
    <location>
        <begin position="516"/>
        <end position="622"/>
    </location>
</feature>
<dbReference type="PANTHER" id="PTHR42732">
    <property type="entry name" value="BETA-GALACTOSIDASE"/>
    <property type="match status" value="1"/>
</dbReference>
<dbReference type="InterPro" id="IPR006102">
    <property type="entry name" value="Ig-like_GH2"/>
</dbReference>
<name>A0ABZ0RJY4_9BACT</name>
<dbReference type="InterPro" id="IPR008979">
    <property type="entry name" value="Galactose-bd-like_sf"/>
</dbReference>
<keyword evidence="6" id="KW-1185">Reference proteome</keyword>
<reference evidence="5 6" key="1">
    <citation type="submission" date="2023-11" db="EMBL/GenBank/DDBJ databases">
        <title>Coraliomargarita sp. nov., isolated from marine algae.</title>
        <authorList>
            <person name="Lee J.K."/>
            <person name="Baek J.H."/>
            <person name="Kim J.M."/>
            <person name="Choi D.G."/>
            <person name="Jeon C.O."/>
        </authorList>
    </citation>
    <scope>NUCLEOTIDE SEQUENCE [LARGE SCALE GENOMIC DNA]</scope>
    <source>
        <strain evidence="5 6">J2-16</strain>
    </source>
</reference>